<dbReference type="OrthoDB" id="4282618at2"/>
<dbReference type="EMBL" id="FODD01000073">
    <property type="protein sequence ID" value="SEP02587.1"/>
    <property type="molecule type" value="Genomic_DNA"/>
</dbReference>
<evidence type="ECO:0000313" key="2">
    <source>
        <dbReference type="EMBL" id="SEP02587.1"/>
    </source>
</evidence>
<name>A0A1H8UHS8_9ACTN</name>
<sequence length="149" mass="16198">MTVVRPLIPRLVSARLAYDFEYFANRLADPSLLDGAVGVCIHRAPLLAVPTGGSRRGGSLSVDLLVLADKTRRLLTGLPGFADVRVRASPFQDARHVVEWGDQPPTCAYNDAARRRFYGYTEDAIRRSHPGHGPPTPSSTAPHLSPPMS</sequence>
<accession>A0A1H8UHS8</accession>
<feature type="region of interest" description="Disordered" evidence="1">
    <location>
        <begin position="125"/>
        <end position="149"/>
    </location>
</feature>
<evidence type="ECO:0000313" key="3">
    <source>
        <dbReference type="Proteomes" id="UP000181951"/>
    </source>
</evidence>
<keyword evidence="3" id="KW-1185">Reference proteome</keyword>
<evidence type="ECO:0000256" key="1">
    <source>
        <dbReference type="SAM" id="MobiDB-lite"/>
    </source>
</evidence>
<protein>
    <submittedName>
        <fullName evidence="2">Uncharacterized protein</fullName>
    </submittedName>
</protein>
<dbReference type="InterPro" id="IPR046269">
    <property type="entry name" value="DUF6302"/>
</dbReference>
<dbReference type="STRING" id="310780.SAMN05216267_107310"/>
<proteinExistence type="predicted"/>
<dbReference type="Pfam" id="PF19819">
    <property type="entry name" value="DUF6302"/>
    <property type="match status" value="1"/>
</dbReference>
<organism evidence="2 3">
    <name type="scientific">Actinacidiphila rubida</name>
    <dbReference type="NCBI Taxonomy" id="310780"/>
    <lineage>
        <taxon>Bacteria</taxon>
        <taxon>Bacillati</taxon>
        <taxon>Actinomycetota</taxon>
        <taxon>Actinomycetes</taxon>
        <taxon>Kitasatosporales</taxon>
        <taxon>Streptomycetaceae</taxon>
        <taxon>Actinacidiphila</taxon>
    </lineage>
</organism>
<reference evidence="2 3" key="1">
    <citation type="submission" date="2016-10" db="EMBL/GenBank/DDBJ databases">
        <authorList>
            <person name="de Groot N.N."/>
        </authorList>
    </citation>
    <scope>NUCLEOTIDE SEQUENCE [LARGE SCALE GENOMIC DNA]</scope>
    <source>
        <strain evidence="2 3">CGMCC 4.2026</strain>
    </source>
</reference>
<gene>
    <name evidence="2" type="ORF">SAMN05216267_107310</name>
</gene>
<dbReference type="Proteomes" id="UP000181951">
    <property type="component" value="Unassembled WGS sequence"/>
</dbReference>
<dbReference type="AlphaFoldDB" id="A0A1H8UHS8"/>
<dbReference type="RefSeq" id="WP_069462658.1">
    <property type="nucleotide sequence ID" value="NZ_FODD01000073.1"/>
</dbReference>